<evidence type="ECO:0000259" key="6">
    <source>
        <dbReference type="PROSITE" id="PS51462"/>
    </source>
</evidence>
<dbReference type="CDD" id="cd03428">
    <property type="entry name" value="NUDIX_Ap4A_Nudt2"/>
    <property type="match status" value="1"/>
</dbReference>
<accession>A0A1G1ZKH0</accession>
<dbReference type="InterPro" id="IPR015797">
    <property type="entry name" value="NUDIX_hydrolase-like_dom_sf"/>
</dbReference>
<keyword evidence="4" id="KW-0378">Hydrolase</keyword>
<dbReference type="InterPro" id="IPR000086">
    <property type="entry name" value="NUDIX_hydrolase_dom"/>
</dbReference>
<gene>
    <name evidence="7" type="ORF">A3E64_01535</name>
</gene>
<dbReference type="AlphaFoldDB" id="A0A1G1ZKH0"/>
<keyword evidence="3" id="KW-0547">Nucleotide-binding</keyword>
<organism evidence="7 8">
    <name type="scientific">Candidatus Harrisonbacteria bacterium RIFCSPHIGHO2_12_FULL_48_16</name>
    <dbReference type="NCBI Taxonomy" id="1798405"/>
    <lineage>
        <taxon>Bacteria</taxon>
        <taxon>Candidatus Harrisoniibacteriota</taxon>
    </lineage>
</organism>
<evidence type="ECO:0000256" key="3">
    <source>
        <dbReference type="ARBA" id="ARBA00022741"/>
    </source>
</evidence>
<dbReference type="GO" id="GO:0006754">
    <property type="term" value="P:ATP biosynthetic process"/>
    <property type="evidence" value="ECO:0007669"/>
    <property type="project" value="TreeGrafter"/>
</dbReference>
<dbReference type="Proteomes" id="UP000177174">
    <property type="component" value="Unassembled WGS sequence"/>
</dbReference>
<protein>
    <recommendedName>
        <fullName evidence="2">Bis(5'-nucleosyl)-tetraphosphatase [asymmetrical]</fullName>
    </recommendedName>
    <alternativeName>
        <fullName evidence="5">Diadenosine 5',5'''-P1,P4-tetraphosphate asymmetrical hydrolase</fullName>
    </alternativeName>
</protein>
<dbReference type="EMBL" id="MHJH01000003">
    <property type="protein sequence ID" value="OGY65118.1"/>
    <property type="molecule type" value="Genomic_DNA"/>
</dbReference>
<dbReference type="PROSITE" id="PS51462">
    <property type="entry name" value="NUDIX"/>
    <property type="match status" value="1"/>
</dbReference>
<feature type="domain" description="Nudix hydrolase" evidence="6">
    <location>
        <begin position="2"/>
        <end position="134"/>
    </location>
</feature>
<dbReference type="GO" id="GO:0006167">
    <property type="term" value="P:AMP biosynthetic process"/>
    <property type="evidence" value="ECO:0007669"/>
    <property type="project" value="TreeGrafter"/>
</dbReference>
<evidence type="ECO:0000256" key="2">
    <source>
        <dbReference type="ARBA" id="ARBA00018911"/>
    </source>
</evidence>
<dbReference type="SUPFAM" id="SSF55811">
    <property type="entry name" value="Nudix"/>
    <property type="match status" value="1"/>
</dbReference>
<dbReference type="STRING" id="1798405.A3E64_01535"/>
<evidence type="ECO:0000256" key="5">
    <source>
        <dbReference type="ARBA" id="ARBA00032644"/>
    </source>
</evidence>
<reference evidence="7 8" key="1">
    <citation type="journal article" date="2016" name="Nat. Commun.">
        <title>Thousands of microbial genomes shed light on interconnected biogeochemical processes in an aquifer system.</title>
        <authorList>
            <person name="Anantharaman K."/>
            <person name="Brown C.T."/>
            <person name="Hug L.A."/>
            <person name="Sharon I."/>
            <person name="Castelle C.J."/>
            <person name="Probst A.J."/>
            <person name="Thomas B.C."/>
            <person name="Singh A."/>
            <person name="Wilkins M.J."/>
            <person name="Karaoz U."/>
            <person name="Brodie E.L."/>
            <person name="Williams K.H."/>
            <person name="Hubbard S.S."/>
            <person name="Banfield J.F."/>
        </authorList>
    </citation>
    <scope>NUCLEOTIDE SEQUENCE [LARGE SCALE GENOMIC DNA]</scope>
</reference>
<dbReference type="Pfam" id="PF00293">
    <property type="entry name" value="NUDIX"/>
    <property type="match status" value="1"/>
</dbReference>
<dbReference type="InterPro" id="IPR051325">
    <property type="entry name" value="Nudix_hydrolase_domain"/>
</dbReference>
<dbReference type="GO" id="GO:0004081">
    <property type="term" value="F:bis(5'-nucleosyl)-tetraphosphatase (asymmetrical) activity"/>
    <property type="evidence" value="ECO:0007669"/>
    <property type="project" value="TreeGrafter"/>
</dbReference>
<dbReference type="GO" id="GO:0000166">
    <property type="term" value="F:nucleotide binding"/>
    <property type="evidence" value="ECO:0007669"/>
    <property type="project" value="UniProtKB-KW"/>
</dbReference>
<evidence type="ECO:0000256" key="4">
    <source>
        <dbReference type="ARBA" id="ARBA00022801"/>
    </source>
</evidence>
<sequence>MRKVISAGIIIFRKSKGDCKFLLLYHGHNYWNFPKGKLEATERSWQAALREVREETGLKSSELKFVENFKAYERFTFGGAKNKVFKIVILYLAETHQPNITVSNEHEGYGWFTFSEAKKAMSRYPENIRILTTAYEFLRKDVRPLTKR</sequence>
<dbReference type="InterPro" id="IPR003565">
    <property type="entry name" value="Tetra_PHTase"/>
</dbReference>
<dbReference type="PANTHER" id="PTHR21340">
    <property type="entry name" value="DIADENOSINE 5,5-P1,P4-TETRAPHOSPHATE PYROPHOSPHOHYDROLASE MUTT"/>
    <property type="match status" value="1"/>
</dbReference>
<name>A0A1G1ZKH0_9BACT</name>
<dbReference type="InterPro" id="IPR020084">
    <property type="entry name" value="NUDIX_hydrolase_CS"/>
</dbReference>
<dbReference type="Gene3D" id="3.90.79.10">
    <property type="entry name" value="Nucleoside Triphosphate Pyrophosphohydrolase"/>
    <property type="match status" value="1"/>
</dbReference>
<dbReference type="PANTHER" id="PTHR21340:SF0">
    <property type="entry name" value="BIS(5'-NUCLEOSYL)-TETRAPHOSPHATASE [ASYMMETRICAL]"/>
    <property type="match status" value="1"/>
</dbReference>
<evidence type="ECO:0000313" key="8">
    <source>
        <dbReference type="Proteomes" id="UP000177174"/>
    </source>
</evidence>
<dbReference type="PROSITE" id="PS00893">
    <property type="entry name" value="NUDIX_BOX"/>
    <property type="match status" value="1"/>
</dbReference>
<evidence type="ECO:0000313" key="7">
    <source>
        <dbReference type="EMBL" id="OGY65118.1"/>
    </source>
</evidence>
<evidence type="ECO:0000256" key="1">
    <source>
        <dbReference type="ARBA" id="ARBA00005582"/>
    </source>
</evidence>
<comment type="caution">
    <text evidence="7">The sequence shown here is derived from an EMBL/GenBank/DDBJ whole genome shotgun (WGS) entry which is preliminary data.</text>
</comment>
<comment type="similarity">
    <text evidence="1">Belongs to the Nudix hydrolase family.</text>
</comment>
<proteinExistence type="inferred from homology"/>